<dbReference type="Gene3D" id="3.40.50.12500">
    <property type="match status" value="1"/>
</dbReference>
<dbReference type="AlphaFoldDB" id="A0A1I4DUQ4"/>
<protein>
    <submittedName>
        <fullName evidence="1">Maleate isomerase</fullName>
    </submittedName>
</protein>
<dbReference type="InterPro" id="IPR026286">
    <property type="entry name" value="MaiA/AMDase"/>
</dbReference>
<accession>A0A1I4DUQ4</accession>
<dbReference type="RefSeq" id="WP_092962302.1">
    <property type="nucleotide sequence ID" value="NZ_FOSQ01000012.1"/>
</dbReference>
<dbReference type="GO" id="GO:0016853">
    <property type="term" value="F:isomerase activity"/>
    <property type="evidence" value="ECO:0007669"/>
    <property type="project" value="UniProtKB-KW"/>
</dbReference>
<dbReference type="Proteomes" id="UP000199473">
    <property type="component" value="Unassembled WGS sequence"/>
</dbReference>
<proteinExistence type="predicted"/>
<dbReference type="EMBL" id="FOSQ01000012">
    <property type="protein sequence ID" value="SFK95967.1"/>
    <property type="molecule type" value="Genomic_DNA"/>
</dbReference>
<keyword evidence="2" id="KW-1185">Reference proteome</keyword>
<gene>
    <name evidence="1" type="ORF">SAMN02745775_11242</name>
</gene>
<sequence length="247" mass="26585">MADALGWRKRIGFVVPSTNTTVQPEVDDLRPRGVTFHLARVSIKERPLTSEQAFLEHVQAMRDGLGAAIEQVMTSAPDHLVMGVALEAFWGGVAASQKLEAELAEKAGVGITMGSTATAAALRAFGATRIAILTPHQPRGDEMVRAWFVESGFDVLRLKGLKCPSPREIAHVQPATIRESLRELDGPDVEALVVVGTNLAGAAVAAEGERWLGKPVLAINTVLTWHALRAIGIEDRVFGHGRVLEEH</sequence>
<evidence type="ECO:0000313" key="1">
    <source>
        <dbReference type="EMBL" id="SFK95967.1"/>
    </source>
</evidence>
<dbReference type="PANTHER" id="PTHR40267:SF1">
    <property type="entry name" value="BLR3294 PROTEIN"/>
    <property type="match status" value="1"/>
</dbReference>
<dbReference type="Pfam" id="PF17645">
    <property type="entry name" value="Amdase"/>
    <property type="match status" value="1"/>
</dbReference>
<reference evidence="1 2" key="1">
    <citation type="submission" date="2016-10" db="EMBL/GenBank/DDBJ databases">
        <authorList>
            <person name="de Groot N.N."/>
        </authorList>
    </citation>
    <scope>NUCLEOTIDE SEQUENCE [LARGE SCALE GENOMIC DNA]</scope>
    <source>
        <strain evidence="1 2">DSM 19981</strain>
    </source>
</reference>
<dbReference type="InterPro" id="IPR053714">
    <property type="entry name" value="Iso_Racemase_Enz_sf"/>
</dbReference>
<dbReference type="STRING" id="1123062.SAMN02745775_11242"/>
<dbReference type="PANTHER" id="PTHR40267">
    <property type="entry name" value="BLR3294 PROTEIN"/>
    <property type="match status" value="1"/>
</dbReference>
<organism evidence="1 2">
    <name type="scientific">Falsiroseomonas stagni DSM 19981</name>
    <dbReference type="NCBI Taxonomy" id="1123062"/>
    <lineage>
        <taxon>Bacteria</taxon>
        <taxon>Pseudomonadati</taxon>
        <taxon>Pseudomonadota</taxon>
        <taxon>Alphaproteobacteria</taxon>
        <taxon>Acetobacterales</taxon>
        <taxon>Roseomonadaceae</taxon>
        <taxon>Falsiroseomonas</taxon>
    </lineage>
</organism>
<keyword evidence="1" id="KW-0413">Isomerase</keyword>
<evidence type="ECO:0000313" key="2">
    <source>
        <dbReference type="Proteomes" id="UP000199473"/>
    </source>
</evidence>
<dbReference type="OrthoDB" id="9816064at2"/>
<dbReference type="PIRSF" id="PIRSF015736">
    <property type="entry name" value="MI"/>
    <property type="match status" value="1"/>
</dbReference>
<name>A0A1I4DUQ4_9PROT</name>